<organism evidence="3 4">
    <name type="scientific">Azospirillum melinis</name>
    <dbReference type="NCBI Taxonomy" id="328839"/>
    <lineage>
        <taxon>Bacteria</taxon>
        <taxon>Pseudomonadati</taxon>
        <taxon>Pseudomonadota</taxon>
        <taxon>Alphaproteobacteria</taxon>
        <taxon>Rhodospirillales</taxon>
        <taxon>Azospirillaceae</taxon>
        <taxon>Azospirillum</taxon>
    </lineage>
</organism>
<dbReference type="Pfam" id="PF19077">
    <property type="entry name" value="Big_13"/>
    <property type="match status" value="38"/>
</dbReference>
<evidence type="ECO:0000313" key="3">
    <source>
        <dbReference type="EMBL" id="NUA99041.1"/>
    </source>
</evidence>
<feature type="domain" description="Bacterial Ig-like" evidence="2">
    <location>
        <begin position="1581"/>
        <end position="1673"/>
    </location>
</feature>
<feature type="domain" description="Bacterial Ig-like" evidence="2">
    <location>
        <begin position="3077"/>
        <end position="3181"/>
    </location>
</feature>
<feature type="domain" description="Bacterial Ig-like" evidence="2">
    <location>
        <begin position="4272"/>
        <end position="4350"/>
    </location>
</feature>
<dbReference type="Gene3D" id="2.150.10.10">
    <property type="entry name" value="Serralysin-like metalloprotease, C-terminal"/>
    <property type="match status" value="1"/>
</dbReference>
<feature type="region of interest" description="Disordered" evidence="1">
    <location>
        <begin position="2872"/>
        <end position="2891"/>
    </location>
</feature>
<feature type="compositionally biased region" description="Polar residues" evidence="1">
    <location>
        <begin position="2880"/>
        <end position="2891"/>
    </location>
</feature>
<proteinExistence type="predicted"/>
<feature type="domain" description="Bacterial Ig-like" evidence="2">
    <location>
        <begin position="1776"/>
        <end position="1874"/>
    </location>
</feature>
<feature type="domain" description="Bacterial Ig-like" evidence="2">
    <location>
        <begin position="1093"/>
        <end position="1183"/>
    </location>
</feature>
<name>A0ABX2K680_9PROT</name>
<feature type="domain" description="Bacterial Ig-like" evidence="2">
    <location>
        <begin position="893"/>
        <end position="985"/>
    </location>
</feature>
<feature type="domain" description="Bacterial Ig-like" evidence="2">
    <location>
        <begin position="2379"/>
        <end position="2474"/>
    </location>
</feature>
<dbReference type="InterPro" id="IPR044016">
    <property type="entry name" value="Big_13"/>
</dbReference>
<feature type="domain" description="Bacterial Ig-like" evidence="2">
    <location>
        <begin position="3290"/>
        <end position="3380"/>
    </location>
</feature>
<gene>
    <name evidence="3" type="ORF">GBZ48_07035</name>
</gene>
<feature type="domain" description="Bacterial Ig-like" evidence="2">
    <location>
        <begin position="1878"/>
        <end position="1973"/>
    </location>
</feature>
<feature type="domain" description="Bacterial Ig-like" evidence="2">
    <location>
        <begin position="3190"/>
        <end position="3282"/>
    </location>
</feature>
<reference evidence="3 4" key="1">
    <citation type="submission" date="2019-10" db="EMBL/GenBank/DDBJ databases">
        <title>Genome sequence of Azospirillum melinis.</title>
        <authorList>
            <person name="Ambrosini A."/>
            <person name="Sant'Anna F.H."/>
            <person name="Cassan F.D."/>
            <person name="Souza E.M."/>
            <person name="Passaglia L.M.P."/>
        </authorList>
    </citation>
    <scope>NUCLEOTIDE SEQUENCE [LARGE SCALE GENOMIC DNA]</scope>
    <source>
        <strain evidence="3 4">TMCY0552</strain>
    </source>
</reference>
<dbReference type="EMBL" id="WHOS01000006">
    <property type="protein sequence ID" value="NUA99041.1"/>
    <property type="molecule type" value="Genomic_DNA"/>
</dbReference>
<dbReference type="NCBIfam" id="NF033510">
    <property type="entry name" value="Ca_tandemer"/>
    <property type="match status" value="32"/>
</dbReference>
<feature type="domain" description="Bacterial Ig-like" evidence="2">
    <location>
        <begin position="3872"/>
        <end position="3962"/>
    </location>
</feature>
<feature type="domain" description="Bacterial Ig-like" evidence="2">
    <location>
        <begin position="588"/>
        <end position="683"/>
    </location>
</feature>
<feature type="domain" description="Bacterial Ig-like" evidence="2">
    <location>
        <begin position="3385"/>
        <end position="3478"/>
    </location>
</feature>
<feature type="domain" description="Bacterial Ig-like" evidence="2">
    <location>
        <begin position="2082"/>
        <end position="2175"/>
    </location>
</feature>
<feature type="domain" description="Bacterial Ig-like" evidence="2">
    <location>
        <begin position="4165"/>
        <end position="4256"/>
    </location>
</feature>
<feature type="region of interest" description="Disordered" evidence="1">
    <location>
        <begin position="3082"/>
        <end position="3101"/>
    </location>
</feature>
<evidence type="ECO:0000313" key="4">
    <source>
        <dbReference type="Proteomes" id="UP000605086"/>
    </source>
</evidence>
<feature type="domain" description="Bacterial Ig-like" evidence="2">
    <location>
        <begin position="2680"/>
        <end position="2773"/>
    </location>
</feature>
<accession>A0ABX2K680</accession>
<dbReference type="SUPFAM" id="SSF51120">
    <property type="entry name" value="beta-Roll"/>
    <property type="match status" value="2"/>
</dbReference>
<dbReference type="Proteomes" id="UP000605086">
    <property type="component" value="Unassembled WGS sequence"/>
</dbReference>
<dbReference type="InterPro" id="IPR013783">
    <property type="entry name" value="Ig-like_fold"/>
</dbReference>
<feature type="domain" description="Bacterial Ig-like" evidence="2">
    <location>
        <begin position="1301"/>
        <end position="1372"/>
    </location>
</feature>
<feature type="domain" description="Bacterial Ig-like" evidence="2">
    <location>
        <begin position="3589"/>
        <end position="3680"/>
    </location>
</feature>
<feature type="domain" description="Bacterial Ig-like" evidence="2">
    <location>
        <begin position="790"/>
        <end position="885"/>
    </location>
</feature>
<feature type="domain" description="Bacterial Ig-like" evidence="2">
    <location>
        <begin position="1683"/>
        <end position="1770"/>
    </location>
</feature>
<evidence type="ECO:0000259" key="2">
    <source>
        <dbReference type="Pfam" id="PF19077"/>
    </source>
</evidence>
<dbReference type="Gene3D" id="2.60.40.10">
    <property type="entry name" value="Immunoglobulins"/>
    <property type="match status" value="38"/>
</dbReference>
<feature type="domain" description="Bacterial Ig-like" evidence="2">
    <location>
        <begin position="3972"/>
        <end position="4063"/>
    </location>
</feature>
<feature type="domain" description="Bacterial Ig-like" evidence="2">
    <location>
        <begin position="2878"/>
        <end position="2971"/>
    </location>
</feature>
<feature type="domain" description="Bacterial Ig-like" evidence="2">
    <location>
        <begin position="1382"/>
        <end position="1471"/>
    </location>
</feature>
<feature type="domain" description="Bacterial Ig-like" evidence="2">
    <location>
        <begin position="4076"/>
        <end position="4158"/>
    </location>
</feature>
<feature type="region of interest" description="Disordered" evidence="1">
    <location>
        <begin position="781"/>
        <end position="810"/>
    </location>
</feature>
<comment type="caution">
    <text evidence="3">The sequence shown here is derived from an EMBL/GenBank/DDBJ whole genome shotgun (WGS) entry which is preliminary data.</text>
</comment>
<feature type="domain" description="Bacterial Ig-like" evidence="2">
    <location>
        <begin position="2978"/>
        <end position="3073"/>
    </location>
</feature>
<feature type="domain" description="Bacterial Ig-like" evidence="2">
    <location>
        <begin position="1190"/>
        <end position="1280"/>
    </location>
</feature>
<feature type="compositionally biased region" description="Polar residues" evidence="1">
    <location>
        <begin position="3597"/>
        <end position="3613"/>
    </location>
</feature>
<feature type="domain" description="Bacterial Ig-like" evidence="2">
    <location>
        <begin position="2282"/>
        <end position="2375"/>
    </location>
</feature>
<feature type="domain" description="Bacterial Ig-like" evidence="2">
    <location>
        <begin position="686"/>
        <end position="783"/>
    </location>
</feature>
<feature type="domain" description="Bacterial Ig-like" evidence="2">
    <location>
        <begin position="2182"/>
        <end position="2276"/>
    </location>
</feature>
<protein>
    <recommendedName>
        <fullName evidence="2">Bacterial Ig-like domain-containing protein</fullName>
    </recommendedName>
</protein>
<feature type="domain" description="Bacterial Ig-like" evidence="2">
    <location>
        <begin position="1479"/>
        <end position="1573"/>
    </location>
</feature>
<feature type="compositionally biased region" description="Low complexity" evidence="1">
    <location>
        <begin position="781"/>
        <end position="808"/>
    </location>
</feature>
<feature type="domain" description="Bacterial Ig-like" evidence="2">
    <location>
        <begin position="2579"/>
        <end position="2673"/>
    </location>
</feature>
<feature type="domain" description="Bacterial Ig-like" evidence="2">
    <location>
        <begin position="3771"/>
        <end position="3864"/>
    </location>
</feature>
<feature type="domain" description="Bacterial Ig-like" evidence="2">
    <location>
        <begin position="487"/>
        <end position="582"/>
    </location>
</feature>
<feature type="domain" description="Bacterial Ig-like" evidence="2">
    <location>
        <begin position="3488"/>
        <end position="3581"/>
    </location>
</feature>
<dbReference type="Pfam" id="PF00353">
    <property type="entry name" value="HemolysinCabind"/>
    <property type="match status" value="3"/>
</dbReference>
<feature type="region of interest" description="Disordered" evidence="1">
    <location>
        <begin position="3592"/>
        <end position="3613"/>
    </location>
</feature>
<feature type="domain" description="Bacterial Ig-like" evidence="2">
    <location>
        <begin position="2786"/>
        <end position="2871"/>
    </location>
</feature>
<feature type="domain" description="Bacterial Ig-like" evidence="2">
    <location>
        <begin position="1984"/>
        <end position="2074"/>
    </location>
</feature>
<sequence>MGGASACDACPWAMVAKLPAGKPLERGLVMGAGETLTLVAGATDYIFSSGDVWSGIKGLGTRGVVLRSSGSTLAVTNLDHITGGTSLSNKDVVTLAGAGGNTITVRALETLIGSGGYDRVMGASTGTSMAVESIETFVGASTGTNLIVLTSTAGNTMSVAYLKSIVGSAGKDVISFGADGQVGTTTTVTAVETLIGTSGLDMVATIGSGSNTVQVRNIEVFLGNGNGSYNDTVMLGSMGSTIGVAFLETVIGSSARDVVTMAFQTGTANLKSGGGTTAVSMVDVIVGGTGSKTAAILLDVGTTITVASLNTLIGGSGNDVVNMTFRDGTPIVGETPIAWDTTGYTMQVHALETVIGTTGEDALVSLYNADSTMSVSGIETIIGKGGTETVLLGNGGSTVKVSSLETLIGGAGNDVVSVTGVSANNGMTMMVSSVETLIGGAGNDVVWLTETAGTVYVSRIDTVFVGGQAMDIGNADRFLVFPVAVTAPSAPALSPGSDSGTPGDAKTNATLPTLTGTAAAGSVVNLYGNGTTLLGSGTADGAGQWAVTATTALADGTWTITAKTVSSGMESAASAEFLLTIDATAPTAPTLAFTPGSDSGRSSADGVTNVTTPTVTGTAEAGSTVTLYLDGVSVGTTTASGVGAWSITNSAVSQGGHTLTARAVDTAGNTSTVSAGLALTVDTTVAAPTGLALATASDTGILGDNLTAINTPVIGGTAEANAVVSLYKDSTTLLGNATADGSGIWRMTLGALGDGAHTLAARAVDLAGNSSTASSPFVVTIDTTPPAAPSAPSLTAASDSGSSSSDRLTNVRTPTFTGTAEANSVIDLLVSGSVVGTGTADGSGAWTVTAGSPLADGSWSFSTRSRDAAGNTRDGVGSLAVTIDTTADAPGGLKLTAATDTGRSTTDGLTNLVSPTVAGTAAAGSTVTLYDGAVALGAATANGQGNWEIATSGLAVGAHTLTARAVDAAGNTSLPSAAFTVTVDTSASAPTGLALAAASDTGVTGDSRTNLTTPSVTGTAEASSIVLLYEGNTLLGQATAGADGSWTVASSALTGDIHTLTARAVDPAGNTSAASGGLVVNIDLTAPNAPGGLLLNSDSGTPNDNRTRIPTPVITGTAEAGSTVRLYEGNVLLGTGTADLATGAWTVISASLGDGAHTLTARAVDTAGNTGAASAALAITIDQISATPGALALSSSTNSGSQADVLTNALAPTITGTAEAGATVTLYGGGSSASATADGSGHWSATITGLGEGDHTLTASAVDVAGNTSQLSTGLVISIDRTGPGLSVPTADTAGPSGQFTPILSGTAEANSVVTLYDGSAVGAAVLGVVTVGNSGLWSITTPELGGGTYTMTARALDAAGNETVTTTPLSVTGRIGVPGGLQLASDSGVPNDGITNVVSPILTGTALAGATVSLYSGLTLIGTGTADGSGVWTVASTGTLATGSAHTLYAKIDAYGTVLTSAGLTVTIDTTAPDQPGALALQAGSDSGSVDTDRITNLDAVTVTGTAEARSVVTLYGNDGTTALGTATASDGGIWSLSTGSLAAGVHTLTARAVDIAGNTGAASGGLVVTIDRTADAPTGLALATGSDTGLAGDAITGVLAPTITGTAEANGTVSLYNGANLVGTATVDGSGNWSVTTSALGNGTHSLTARVVDVVGNTSNASSAFVVTVDTTAPDAPGGLSTDPADDSGVRDNVTNIRTQTVTGTAEVGATVVLYDGATALGTQVATGGVWTIGTGTLAEGGHTLTARAIDAAGNTGAASAALTVTIDLSTPAPSAMALTGASDTGYSATDRITNATTLSLTGSAEANSTVTLYDGLAGSLTPLATLLADGNGAWSYTGTAFAEGTHTLTATAVDPSGNTSSGAGTLVVTVDLTVDAPGAPALAPASDTGVSGDGKTRLLAPTFTGTVESGAVVSLYDGGNFVGMGTANGTGVYSIETPLSNGSHTITARVVDAAGNNTAAASAPLVITIDAVAPDAPSAPVLDPASDSSTPGDLLTSVATPTVTGTAEALSTVHLYSGGISVGTATADGTGAWTITAGSLADGVNTLTVRSVDDAGNTSSASASLLLTIDTTPPTPGGLALTAATDSGRVNNDAVTSVTAPVITGTAQAGSIVTLYDAHGNTLLGSATVDSLGQWSVASPTLTEGLHTLSAHAVDPAGNTAVVAAALIVNVDLTVLPSSAPSLTAGSDSGIANDQLTNDTTPTVSGSAEAYSVITLYAGTALVGTGTADGSGNWTVTTGTLISGTHTLTARVTDLAGNSTAAASAPLIVTIDTENLTMSNLALAAGNDTGVSDTDGLTKLATPTIVGTAESFSVVTLYEGNVSVGSATADATGAFSLTTNSLSQGNHSLTALSVDRAGNTSTVSSSLLLSVDLSTPQPSLLMAVASDSGISNSDHLTNNTVLPLSGTAEAGSTVVLYDGATAFGTVVADSLGGWSLLSPSLAAGNHSLTAEATDLAGNRSTSAALVVTIDTVAAVPSLALSAASDTGVTGDWTTNDSTPDFTGTTEAGGFVSLYEGSTLRGTTTADGAGLWTITSSQMGNGPHTLTARGMDAAGNTSVLSSAVVITIDTVVPNAPTGITLATSSDSGTSNTDRLTNVATPTLSGSAEAGSTVVLYSGTTAVGTATAGGGGGWTITAASLADGVNTLTVKATDAAGNTSAASSPLNVTIDTVQAAPGTPVLGAAYDSGSSSTDGITRIVNPTITGTGEAGSVVTLYDGSVSYGSTTVNGLGVWSIATGTLVPGTHTLTARAVDGAGNSSVASAGLVITIDTSAAAPGTPSLVVDSGASNTDRLINTGSPTLTGTAEANGLVRLYDGASLVGSGTADGSGVWTIAASGLGAGAHTLSARMVDVAGNTSDPSAALTITVDTTAPAAPGTPSLSAGSNSGSTADRITSVSAPTLTGTAEANSLVTLYDGTTSLGTVTANGSGAWSITTPSLTDGTHTLSAVALDLAGNTSAASAALTVTIDTTAAAPTGLALAAASDTGLVGDNLTSATTPTITGRAEAGSVVTLLEGSTVLGTGTADSTGAWSITSSVLAGGTGTAHSLFATIVDVAGNTSSASASLNFTIDTEPDAVSIALTPSSDTGSSNSDRITSDTMPTLSGIVGTDTLGAGRIVTITSAFNGGTAQAIGTVVADAMTGAWSFTPSSSLAAGVYNFGISSFDNAGNAGVNGLTVTIDLTADTPGGLALATGSDSGRDTADNRTNVTAPVITGTAEAGSIVTLYDNAVSVGTVTASGLGTWSFTTPTLADGAHAFTARAVDVTDNTSGLSAALVVTVDTQAAAPSGLVLATDSGSSATDRLTNVASPTIRGTAEASNVVMLYDGSALVGMSTAGLDGNWTVQAIGLADGERTLTATTIDQFGNTSAASAVLLVTIDTAAPQPSSIALAAGSNSGSTADLVTNSTTPVLTGTAEPGSVVMLYDGATLLNSSTSDGAGAWTMSSASLSEGTHSLTVISRDVAGNTGAASAPLVITIDLTSATPTGLGLGTGSDSGALGNDRITNVATPTVLGVAEANSIVTLHDDVSGVNIGTATADGAGVWSIDVASTLSSGTHSLTATAVDVAGNTSAAGVLIVTIDTAADVPTTPVLTAGSDLGSSNSDRLTSDSTPTVSGSAEANSVITLYDGSVFVGLGTAGGDGRWSVTAGALTEGAHTLTVRATDLAGNTSNASGELIVTIDLTTAVRSIMRVSGSAGANSVVQLYEGVNPAGEGITFFGSATADGNGLWTLLASDLGVADYTLTAVAPGANSNTAGPSAPLVTIDVVTPVRSMLLAQASDTGSGRDDLLTNDTTPTLIGMVEADSVVTLYDGNVAVGTTTADGNGAWTITSTTLNSGLRQLSVTTVDRAGNTATSASGLAVTIDTTAPSAPATPVLSDDSNSGRLNNLVTNVRQPVLTGNAEANAHILLYANGALVGETDADGSGNWSGGTSTLSLGAQTMTVRAVDAAGNTSSASSGLTLTITPESTAPTDLGLAPASDSGVQADRLTNVRTPTITGSAVANSVVTLYDFITVVGTGTADGSGRWSITAGSLSGSSYTFTATATDPDGVESPLSAPFIFSIDTTAPTAPGNLDLANDDDTLTNNATPPITGTAEAGSTVLLYDGALLVGSATVDGSGLWTVSPSSALSDAAHSLTVRAVDAAGNTSAASSALIVTVDTVAAAPGALDLTTDSGASSTDNLTNIATPTIVGTAEAGNRVVLYDGGSAVGTATAGGGGLWTIGASSLSDAVHTLTARAFDAAGNTSAASSGLIVTIDTAVAAPTGLGLATGAGTLTNTGTPTITGTAEAGSTITLYEGASSLGTATADATTGVWSLSAASLSEGVHTLSAMAVDLAGNSSSASSGFAVTIDTVAPTLLAALSVNGSLLTLTFAEAVSLAAAPHQTTGMSVTVDGTPRAITAVSGTGSDTLTLTLASAVSHGQTVTFSYDPALSGSALSDQAGNEMASLVGQAIVNATPSPPPPTTTVVIDGVPTTMTTGTDGMGRPTESVVIAPVAENRTDTDSKTSLADVPLAGTTVAPVLVASLPTGVGMTSTGTTSGLTLGELANSFSSQLGTLGIVAPTTATVPNAGLTQSLPFTSTVTLRHVTPTVATGQAPATPITITGSAPAGQASAVLLDARQLPAGTVVNLDNVDYAVITGAVTVGGGAGSNVAIGDSANQTIILGAEDDTLRGGGGDDVIGSREGRDLLYGDDGNDTVFGGLGYDRLSGGAGDDLLRGDEGVDAVRVEANFADVLIAHGAYGALTMASATLGVDRLESVEILRFNDRVVLVNAPTGIISDTGASQISETLYLARNADVAQAVARGEFASGMDHYRQHGAAEGRLQPVALDEAFYLSQNEDVAKAVAAGLFTSGLQHYLLKGEKEGRDPNALFDTAWYLQHNADVAAALQAGTIDSAYDHYEAFGWKEGRTPSAWIDTGAYLAANPDVAAAKVDPMAHYLNFGVREGRTITAADSGLWLS</sequence>
<feature type="domain" description="Bacterial Ig-like" evidence="2">
    <location>
        <begin position="992"/>
        <end position="1083"/>
    </location>
</feature>
<dbReference type="InterPro" id="IPR001343">
    <property type="entry name" value="Hemolysn_Ca-bd"/>
</dbReference>
<evidence type="ECO:0000256" key="1">
    <source>
        <dbReference type="SAM" id="MobiDB-lite"/>
    </source>
</evidence>
<dbReference type="InterPro" id="IPR011049">
    <property type="entry name" value="Serralysin-like_metalloprot_C"/>
</dbReference>
<feature type="domain" description="Bacterial Ig-like" evidence="2">
    <location>
        <begin position="2477"/>
        <end position="2572"/>
    </location>
</feature>
<keyword evidence="4" id="KW-1185">Reference proteome</keyword>